<accession>A0A9W7G797</accession>
<feature type="region of interest" description="Disordered" evidence="2">
    <location>
        <begin position="70"/>
        <end position="96"/>
    </location>
</feature>
<evidence type="ECO:0000259" key="3">
    <source>
        <dbReference type="PROSITE" id="PS50001"/>
    </source>
</evidence>
<dbReference type="InterPro" id="IPR000980">
    <property type="entry name" value="SH2"/>
</dbReference>
<organism evidence="4 5">
    <name type="scientific">Triparma columacea</name>
    <dbReference type="NCBI Taxonomy" id="722753"/>
    <lineage>
        <taxon>Eukaryota</taxon>
        <taxon>Sar</taxon>
        <taxon>Stramenopiles</taxon>
        <taxon>Ochrophyta</taxon>
        <taxon>Bolidophyceae</taxon>
        <taxon>Parmales</taxon>
        <taxon>Triparmaceae</taxon>
        <taxon>Triparma</taxon>
    </lineage>
</organism>
<dbReference type="SMART" id="SM00252">
    <property type="entry name" value="SH2"/>
    <property type="match status" value="1"/>
</dbReference>
<reference evidence="5" key="1">
    <citation type="journal article" date="2023" name="Commun. Biol.">
        <title>Genome analysis of Parmales, the sister group of diatoms, reveals the evolutionary specialization of diatoms from phago-mixotrophs to photoautotrophs.</title>
        <authorList>
            <person name="Ban H."/>
            <person name="Sato S."/>
            <person name="Yoshikawa S."/>
            <person name="Yamada K."/>
            <person name="Nakamura Y."/>
            <person name="Ichinomiya M."/>
            <person name="Sato N."/>
            <person name="Blanc-Mathieu R."/>
            <person name="Endo H."/>
            <person name="Kuwata A."/>
            <person name="Ogata H."/>
        </authorList>
    </citation>
    <scope>NUCLEOTIDE SEQUENCE [LARGE SCALE GENOMIC DNA]</scope>
</reference>
<dbReference type="CDD" id="cd00173">
    <property type="entry name" value="SH2"/>
    <property type="match status" value="1"/>
</dbReference>
<dbReference type="SUPFAM" id="SSF52540">
    <property type="entry name" value="P-loop containing nucleoside triphosphate hydrolases"/>
    <property type="match status" value="1"/>
</dbReference>
<evidence type="ECO:0000313" key="5">
    <source>
        <dbReference type="Proteomes" id="UP001165065"/>
    </source>
</evidence>
<protein>
    <recommendedName>
        <fullName evidence="3">SH2 domain-containing protein</fullName>
    </recommendedName>
</protein>
<name>A0A9W7G797_9STRA</name>
<dbReference type="EMBL" id="BRYA01000063">
    <property type="protein sequence ID" value="GMI36220.1"/>
    <property type="molecule type" value="Genomic_DNA"/>
</dbReference>
<feature type="compositionally biased region" description="Low complexity" evidence="2">
    <location>
        <begin position="171"/>
        <end position="188"/>
    </location>
</feature>
<dbReference type="PROSITE" id="PS50001">
    <property type="entry name" value="SH2"/>
    <property type="match status" value="1"/>
</dbReference>
<comment type="caution">
    <text evidence="4">The sequence shown here is derived from an EMBL/GenBank/DDBJ whole genome shotgun (WGS) entry which is preliminary data.</text>
</comment>
<proteinExistence type="predicted"/>
<evidence type="ECO:0000313" key="4">
    <source>
        <dbReference type="EMBL" id="GMI36220.1"/>
    </source>
</evidence>
<dbReference type="OrthoDB" id="201193at2759"/>
<evidence type="ECO:0000256" key="2">
    <source>
        <dbReference type="SAM" id="MobiDB-lite"/>
    </source>
</evidence>
<dbReference type="InterPro" id="IPR027417">
    <property type="entry name" value="P-loop_NTPase"/>
</dbReference>
<feature type="region of interest" description="Disordered" evidence="2">
    <location>
        <begin position="162"/>
        <end position="194"/>
    </location>
</feature>
<dbReference type="SUPFAM" id="SSF55550">
    <property type="entry name" value="SH2 domain"/>
    <property type="match status" value="1"/>
</dbReference>
<dbReference type="Pfam" id="PF12770">
    <property type="entry name" value="CHAT"/>
    <property type="match status" value="1"/>
</dbReference>
<keyword evidence="1" id="KW-0727">SH2 domain</keyword>
<evidence type="ECO:0000256" key="1">
    <source>
        <dbReference type="PROSITE-ProRule" id="PRU00191"/>
    </source>
</evidence>
<feature type="region of interest" description="Disordered" evidence="2">
    <location>
        <begin position="945"/>
        <end position="965"/>
    </location>
</feature>
<sequence>MESHTTPRKDSSSHPSNDDINNNVNNIKNTSTLRFTFLVSSPLFQQSSKNKQPLPVLNTSKEYETILTAAKRVHRESPPPSTSSPGPTDTTKSSHKYNSLNIRPLNCSVSSFQTLLTVGNGSAIIHYSGHGTDTGDLLFEGPDGVAAPIKPDLLRVVFESGAENDDDSDDSVSSTGSVSHSLSSLPLSLSPPPPPSYQRTQLAFVSACHSVQAGQAFVNAGVPHVVATTSPVRDESVIEFELQFYQAIFSGKTIQGSFETAKNSLMVSNDHLDRSDEDLFVLLGPGDHSRTSLFSKTSKVSFFNTHLPPRSLLINLPLGVDAASYIGRAVDVNNVLRYLSNGARLTTITGPSGVGKSSLVIRAVRYSAERLSHFGRVNYVSFPDLKDYFEVAERKCRSRGMDGSTSGLYSLKALCKAISLQFASDVEGSLSLTRSEKGEAKHRADEGDGFRASEFFNELTRTLDEKGWATTEFLEEGKDGRTEGLVPSQARRASSMPARNLYDSNRYSSGELHENKTLMVLDGIDTFFHPKSPLFTPTLSFLNELLRYPSISILATSTVKLAPLIDKFDSASNTLANSEEKGLPLLRRHHTSIAAVKDVVEKNVPLQPLDQFNSAVMLIHVMSRTLNLDEMKSSAVEGMELAKITREQWLHSLAMRPALLRTEGNPLKIKNLALELDNKKMGELDELPKERPPSERNRFEDIEAEVRKHISDRRCASLWVTCIRFFTRMNGGSKNPPEVRNLDELRNVVVSWEVCETALQHCIDRWTKATALTCRRLTVKEMRFIKSRMTSLSQVKDDLITFDNFKSFCEWFSPSLTTLIKISSEWQCQSPVLLHGFVGRIDAEKMLKGKDFGTFLIRLSESKPGSLAISFNDLYKSNTKVKIRQDHCAMSVNEKGFTLDFKKGGHRLYDTLTDLIYECKKLIKLPNGETKEEAFGKVVVNYATASRGGGSKDSSWNRRKKEQRP</sequence>
<dbReference type="Pfam" id="PF00017">
    <property type="entry name" value="SH2"/>
    <property type="match status" value="1"/>
</dbReference>
<gene>
    <name evidence="4" type="ORF">TrCOL_g8084</name>
</gene>
<keyword evidence="5" id="KW-1185">Reference proteome</keyword>
<dbReference type="InterPro" id="IPR036860">
    <property type="entry name" value="SH2_dom_sf"/>
</dbReference>
<dbReference type="Proteomes" id="UP001165065">
    <property type="component" value="Unassembled WGS sequence"/>
</dbReference>
<feature type="compositionally biased region" description="Basic and acidic residues" evidence="2">
    <location>
        <begin position="1"/>
        <end position="12"/>
    </location>
</feature>
<feature type="domain" description="SH2" evidence="3">
    <location>
        <begin position="833"/>
        <end position="916"/>
    </location>
</feature>
<dbReference type="Gene3D" id="3.30.505.10">
    <property type="entry name" value="SH2 domain"/>
    <property type="match status" value="1"/>
</dbReference>
<dbReference type="AlphaFoldDB" id="A0A9W7G797"/>
<dbReference type="InterPro" id="IPR024983">
    <property type="entry name" value="CHAT_dom"/>
</dbReference>
<feature type="region of interest" description="Disordered" evidence="2">
    <location>
        <begin position="1"/>
        <end position="25"/>
    </location>
</feature>